<dbReference type="Proteomes" id="UP000254848">
    <property type="component" value="Unassembled WGS sequence"/>
</dbReference>
<dbReference type="CDD" id="cd07516">
    <property type="entry name" value="HAD_Pase"/>
    <property type="match status" value="1"/>
</dbReference>
<evidence type="ECO:0000313" key="7">
    <source>
        <dbReference type="Proteomes" id="UP000254848"/>
    </source>
</evidence>
<dbReference type="GO" id="GO:0000287">
    <property type="term" value="F:magnesium ion binding"/>
    <property type="evidence" value="ECO:0007669"/>
    <property type="project" value="UniProtKB-ARBA"/>
</dbReference>
<dbReference type="SFLD" id="SFLDG01140">
    <property type="entry name" value="C2.B:_Phosphomannomutase_and_P"/>
    <property type="match status" value="1"/>
</dbReference>
<dbReference type="SFLD" id="SFLDS00003">
    <property type="entry name" value="Haloacid_Dehalogenase"/>
    <property type="match status" value="1"/>
</dbReference>
<proteinExistence type="inferred from homology"/>
<evidence type="ECO:0000256" key="2">
    <source>
        <dbReference type="ARBA" id="ARBA00022723"/>
    </source>
</evidence>
<evidence type="ECO:0000256" key="3">
    <source>
        <dbReference type="ARBA" id="ARBA00022801"/>
    </source>
</evidence>
<dbReference type="OrthoDB" id="5498330at2"/>
<keyword evidence="3" id="KW-0378">Hydrolase</keyword>
<dbReference type="AlphaFoldDB" id="A0A370QNG2"/>
<gene>
    <name evidence="6" type="ORF">C8D90_106120</name>
</gene>
<dbReference type="Gene3D" id="3.40.50.1000">
    <property type="entry name" value="HAD superfamily/HAD-like"/>
    <property type="match status" value="1"/>
</dbReference>
<evidence type="ECO:0000256" key="4">
    <source>
        <dbReference type="ARBA" id="ARBA00022842"/>
    </source>
</evidence>
<evidence type="ECO:0000256" key="1">
    <source>
        <dbReference type="ARBA" id="ARBA00001946"/>
    </source>
</evidence>
<dbReference type="RefSeq" id="WP_115459031.1">
    <property type="nucleotide sequence ID" value="NZ_QRAP01000006.1"/>
</dbReference>
<reference evidence="6 7" key="1">
    <citation type="submission" date="2018-07" db="EMBL/GenBank/DDBJ databases">
        <title>Genomic Encyclopedia of Type Strains, Phase IV (KMG-IV): sequencing the most valuable type-strain genomes for metagenomic binning, comparative biology and taxonomic classification.</title>
        <authorList>
            <person name="Goeker M."/>
        </authorList>
    </citation>
    <scope>NUCLEOTIDE SEQUENCE [LARGE SCALE GENOMIC DNA]</scope>
    <source>
        <strain evidence="6 7">DSM 103736</strain>
    </source>
</reference>
<organism evidence="6 7">
    <name type="scientific">Enterobacillus tribolii</name>
    <dbReference type="NCBI Taxonomy" id="1487935"/>
    <lineage>
        <taxon>Bacteria</taxon>
        <taxon>Pseudomonadati</taxon>
        <taxon>Pseudomonadota</taxon>
        <taxon>Gammaproteobacteria</taxon>
        <taxon>Enterobacterales</taxon>
        <taxon>Hafniaceae</taxon>
        <taxon>Enterobacillus</taxon>
    </lineage>
</organism>
<evidence type="ECO:0000256" key="5">
    <source>
        <dbReference type="ARBA" id="ARBA00034778"/>
    </source>
</evidence>
<dbReference type="InterPro" id="IPR006379">
    <property type="entry name" value="HAD-SF_hydro_IIB"/>
</dbReference>
<dbReference type="EMBL" id="QRAP01000006">
    <property type="protein sequence ID" value="RDK89915.1"/>
    <property type="molecule type" value="Genomic_DNA"/>
</dbReference>
<comment type="similarity">
    <text evidence="5">Belongs to the HAD-like hydrolase superfamily. Cof family.</text>
</comment>
<dbReference type="Pfam" id="PF08282">
    <property type="entry name" value="Hydrolase_3"/>
    <property type="match status" value="1"/>
</dbReference>
<comment type="cofactor">
    <cofactor evidence="1">
        <name>Mg(2+)</name>
        <dbReference type="ChEBI" id="CHEBI:18420"/>
    </cofactor>
</comment>
<keyword evidence="4" id="KW-0460">Magnesium</keyword>
<dbReference type="NCBIfam" id="TIGR01484">
    <property type="entry name" value="HAD-SF-IIB"/>
    <property type="match status" value="1"/>
</dbReference>
<dbReference type="PANTHER" id="PTHR47267">
    <property type="match status" value="1"/>
</dbReference>
<dbReference type="PANTHER" id="PTHR47267:SF2">
    <property type="entry name" value="HMP-PP PHOSPHATASE"/>
    <property type="match status" value="1"/>
</dbReference>
<dbReference type="InterPro" id="IPR036412">
    <property type="entry name" value="HAD-like_sf"/>
</dbReference>
<protein>
    <submittedName>
        <fullName evidence="6">HMP-PP phosphatase</fullName>
    </submittedName>
</protein>
<dbReference type="NCBIfam" id="NF011705">
    <property type="entry name" value="PRK15126.1"/>
    <property type="match status" value="1"/>
</dbReference>
<dbReference type="GO" id="GO:0016791">
    <property type="term" value="F:phosphatase activity"/>
    <property type="evidence" value="ECO:0007669"/>
    <property type="project" value="UniProtKB-ARBA"/>
</dbReference>
<sequence length="272" mass="30264">MFRLAAFDMDGTLLMPDHRVGAETLDALKQLEARRVAVTFATGRHYLEVANITRRLGLQGYLITGNGTRVHNRAGEQIFSSDLPPDVAHEVLHMHWDTLAQPHVFRDDGWLTGSAAPREQALHAENDFHCQLVNLRTLPAYGISKVCFCGEHEELQVLQADLLAHFGSQVDLCFSAYDSLEVLPVGTNKGTGLRHLCEHLEIDPADCMAFGDAMNDREMLGMVGKGYIMGNALPQLKQSLPHLDVIGRCDQQAVADRLHHWLRSPNLTFPPN</sequence>
<dbReference type="InterPro" id="IPR000150">
    <property type="entry name" value="Cof"/>
</dbReference>
<comment type="caution">
    <text evidence="6">The sequence shown here is derived from an EMBL/GenBank/DDBJ whole genome shotgun (WGS) entry which is preliminary data.</text>
</comment>
<dbReference type="InterPro" id="IPR023214">
    <property type="entry name" value="HAD_sf"/>
</dbReference>
<name>A0A370QNG2_9GAMM</name>
<accession>A0A370QNG2</accession>
<evidence type="ECO:0000313" key="6">
    <source>
        <dbReference type="EMBL" id="RDK89915.1"/>
    </source>
</evidence>
<keyword evidence="7" id="KW-1185">Reference proteome</keyword>
<dbReference type="PROSITE" id="PS01228">
    <property type="entry name" value="COF_1"/>
    <property type="match status" value="1"/>
</dbReference>
<dbReference type="SUPFAM" id="SSF56784">
    <property type="entry name" value="HAD-like"/>
    <property type="match status" value="1"/>
</dbReference>
<dbReference type="NCBIfam" id="TIGR00099">
    <property type="entry name" value="Cof-subfamily"/>
    <property type="match status" value="1"/>
</dbReference>
<keyword evidence="2" id="KW-0479">Metal-binding</keyword>
<dbReference type="PROSITE" id="PS01229">
    <property type="entry name" value="COF_2"/>
    <property type="match status" value="1"/>
</dbReference>
<dbReference type="Gene3D" id="3.30.1240.10">
    <property type="match status" value="1"/>
</dbReference>